<dbReference type="AlphaFoldDB" id="A0A843ABB3"/>
<keyword evidence="4" id="KW-0694">RNA-binding</keyword>
<dbReference type="Pfam" id="PF16906">
    <property type="entry name" value="Ribosomal_L26"/>
    <property type="match status" value="1"/>
</dbReference>
<dbReference type="Pfam" id="PF00467">
    <property type="entry name" value="KOW"/>
    <property type="match status" value="1"/>
</dbReference>
<feature type="region of interest" description="Disordered" evidence="5">
    <location>
        <begin position="127"/>
        <end position="158"/>
    </location>
</feature>
<dbReference type="CDD" id="cd06089">
    <property type="entry name" value="KOW_RPL26"/>
    <property type="match status" value="1"/>
</dbReference>
<organism evidence="7 8">
    <name type="scientific">Fervidicoccus fontis</name>
    <dbReference type="NCBI Taxonomy" id="683846"/>
    <lineage>
        <taxon>Archaea</taxon>
        <taxon>Thermoproteota</taxon>
        <taxon>Thermoprotei</taxon>
        <taxon>Fervidicoccales</taxon>
        <taxon>Fervidicoccaceae</taxon>
        <taxon>Fervidicoccus</taxon>
    </lineage>
</organism>
<sequence>MSLTKSIKPKKQRKILFNAPLHIREKLVTSPLSKELRNKYGIKRLPVRSGDTVKIMRGNNAGLEGKVVKVNRKTGRVHIEKVTRDRADGTPVFIPIHASKVMITKLDLSDKERKQIIERKTGRKVIEEKEEEKKETETAEAKEEKEESKVEKSEEVGK</sequence>
<dbReference type="InterPro" id="IPR005825">
    <property type="entry name" value="Ribosomal_uL24_CS"/>
</dbReference>
<dbReference type="InterPro" id="IPR005756">
    <property type="entry name" value="Ribosomal_uL24_euk/arc"/>
</dbReference>
<dbReference type="InterPro" id="IPR014722">
    <property type="entry name" value="Rib_uL2_dom2"/>
</dbReference>
<keyword evidence="3 4" id="KW-0687">Ribonucleoprotein</keyword>
<reference evidence="7" key="1">
    <citation type="submission" date="2020-10" db="EMBL/GenBank/DDBJ databases">
        <title>Fervidococcus fontis strain 3639Fd - the first crenarchaeon capable of growth on lipids.</title>
        <authorList>
            <person name="Kochetkova T.V."/>
            <person name="Elcheninov A.G."/>
            <person name="Toschakov S.V."/>
            <person name="Kublanov I.V."/>
        </authorList>
    </citation>
    <scope>NUCLEOTIDE SEQUENCE</scope>
    <source>
        <strain evidence="7">3639Fd</strain>
    </source>
</reference>
<dbReference type="GeneID" id="12449583"/>
<dbReference type="EMBL" id="JADEZV010000002">
    <property type="protein sequence ID" value="MBE9391112.1"/>
    <property type="molecule type" value="Genomic_DNA"/>
</dbReference>
<dbReference type="NCBIfam" id="TIGR01080">
    <property type="entry name" value="rplX_A_E"/>
    <property type="match status" value="1"/>
</dbReference>
<evidence type="ECO:0000256" key="1">
    <source>
        <dbReference type="ARBA" id="ARBA00010618"/>
    </source>
</evidence>
<comment type="subunit">
    <text evidence="4">Part of the 50S ribosomal subunit.</text>
</comment>
<dbReference type="HAMAP" id="MF_01326_A">
    <property type="entry name" value="Ribosomal_uL24_A"/>
    <property type="match status" value="1"/>
</dbReference>
<dbReference type="PROSITE" id="PS01108">
    <property type="entry name" value="RIBOSOMAL_L24"/>
    <property type="match status" value="1"/>
</dbReference>
<evidence type="ECO:0000256" key="3">
    <source>
        <dbReference type="ARBA" id="ARBA00023274"/>
    </source>
</evidence>
<proteinExistence type="inferred from homology"/>
<comment type="similarity">
    <text evidence="1 4">Belongs to the universal ribosomal protein uL24 family.</text>
</comment>
<dbReference type="Proteomes" id="UP000652307">
    <property type="component" value="Unassembled WGS sequence"/>
</dbReference>
<keyword evidence="2 4" id="KW-0689">Ribosomal protein</keyword>
<dbReference type="OMA" id="VRIMRGD"/>
<protein>
    <recommendedName>
        <fullName evidence="4">Large ribosomal subunit protein uL24</fullName>
    </recommendedName>
</protein>
<dbReference type="SMART" id="SM00739">
    <property type="entry name" value="KOW"/>
    <property type="match status" value="1"/>
</dbReference>
<dbReference type="InterPro" id="IPR041988">
    <property type="entry name" value="Ribosomal_uL24_KOW"/>
</dbReference>
<dbReference type="SUPFAM" id="SSF50104">
    <property type="entry name" value="Translation proteins SH3-like domain"/>
    <property type="match status" value="1"/>
</dbReference>
<feature type="domain" description="KOW" evidence="6">
    <location>
        <begin position="46"/>
        <end position="73"/>
    </location>
</feature>
<comment type="function">
    <text evidence="4">Located at the polypeptide exit tunnel on the outside of the subunit.</text>
</comment>
<dbReference type="GO" id="GO:0015934">
    <property type="term" value="C:large ribosomal subunit"/>
    <property type="evidence" value="ECO:0007669"/>
    <property type="project" value="UniProtKB-UniRule"/>
</dbReference>
<dbReference type="RefSeq" id="WP_014557648.1">
    <property type="nucleotide sequence ID" value="NZ_JADEZV010000002.1"/>
</dbReference>
<dbReference type="GO" id="GO:0006412">
    <property type="term" value="P:translation"/>
    <property type="evidence" value="ECO:0007669"/>
    <property type="project" value="UniProtKB-UniRule"/>
</dbReference>
<keyword evidence="4" id="KW-0699">rRNA-binding</keyword>
<evidence type="ECO:0000259" key="6">
    <source>
        <dbReference type="SMART" id="SM00739"/>
    </source>
</evidence>
<comment type="function">
    <text evidence="4">One of two assembly initiator proteins, it binds directly to the 5'-end of the 23S rRNA, where it nucleates assembly of the 50S subunit.</text>
</comment>
<dbReference type="PANTHER" id="PTHR11143">
    <property type="entry name" value="60S RIBOSOMAL PROTEIN L26 FAMILY MEMBER"/>
    <property type="match status" value="1"/>
</dbReference>
<dbReference type="GO" id="GO:0019843">
    <property type="term" value="F:rRNA binding"/>
    <property type="evidence" value="ECO:0007669"/>
    <property type="project" value="UniProtKB-UniRule"/>
</dbReference>
<dbReference type="FunFam" id="2.30.30.30:FF:000009">
    <property type="entry name" value="60S ribosomal protein L26"/>
    <property type="match status" value="1"/>
</dbReference>
<evidence type="ECO:0000256" key="5">
    <source>
        <dbReference type="SAM" id="MobiDB-lite"/>
    </source>
</evidence>
<comment type="caution">
    <text evidence="7">The sequence shown here is derived from an EMBL/GenBank/DDBJ whole genome shotgun (WGS) entry which is preliminary data.</text>
</comment>
<evidence type="ECO:0000256" key="4">
    <source>
        <dbReference type="HAMAP-Rule" id="MF_01326"/>
    </source>
</evidence>
<dbReference type="InterPro" id="IPR008991">
    <property type="entry name" value="Translation_prot_SH3-like_sf"/>
</dbReference>
<dbReference type="Gene3D" id="2.30.30.30">
    <property type="match status" value="1"/>
</dbReference>
<dbReference type="InterPro" id="IPR005824">
    <property type="entry name" value="KOW"/>
</dbReference>
<gene>
    <name evidence="4" type="primary">rpl24</name>
    <name evidence="7" type="ORF">IOK49_03340</name>
</gene>
<name>A0A843ABB3_9CREN</name>
<evidence type="ECO:0000256" key="2">
    <source>
        <dbReference type="ARBA" id="ARBA00022980"/>
    </source>
</evidence>
<accession>A0A843ABB3</accession>
<evidence type="ECO:0000313" key="8">
    <source>
        <dbReference type="Proteomes" id="UP000652307"/>
    </source>
</evidence>
<dbReference type="GO" id="GO:0003735">
    <property type="term" value="F:structural constituent of ribosome"/>
    <property type="evidence" value="ECO:0007669"/>
    <property type="project" value="UniProtKB-UniRule"/>
</dbReference>
<evidence type="ECO:0000313" key="7">
    <source>
        <dbReference type="EMBL" id="MBE9391112.1"/>
    </source>
</evidence>